<comment type="caution">
    <text evidence="5">The sequence shown here is derived from an EMBL/GenBank/DDBJ whole genome shotgun (WGS) entry which is preliminary data.</text>
</comment>
<evidence type="ECO:0000313" key="4">
    <source>
        <dbReference type="EMBL" id="NUU00005.1"/>
    </source>
</evidence>
<keyword evidence="7" id="KW-1185">Reference proteome</keyword>
<dbReference type="InterPro" id="IPR001647">
    <property type="entry name" value="HTH_TetR"/>
</dbReference>
<gene>
    <name evidence="5" type="ORF">CEJ42_01430</name>
    <name evidence="4" type="ORF">HNO84_00215</name>
</gene>
<dbReference type="AlphaFoldDB" id="A0A246WUP5"/>
<dbReference type="GO" id="GO:0003677">
    <property type="term" value="F:DNA binding"/>
    <property type="evidence" value="ECO:0007669"/>
    <property type="project" value="UniProtKB-UniRule"/>
</dbReference>
<dbReference type="SUPFAM" id="SSF46689">
    <property type="entry name" value="Homeodomain-like"/>
    <property type="match status" value="1"/>
</dbReference>
<proteinExistence type="predicted"/>
<keyword evidence="1 2" id="KW-0238">DNA-binding</keyword>
<evidence type="ECO:0000256" key="1">
    <source>
        <dbReference type="ARBA" id="ARBA00023125"/>
    </source>
</evidence>
<name>A0A246WUP5_9BURK</name>
<protein>
    <submittedName>
        <fullName evidence="5">TetR family transcriptional regulator</fullName>
    </submittedName>
    <submittedName>
        <fullName evidence="4">TetR/AcrR family transcriptional regulator</fullName>
    </submittedName>
</protein>
<reference evidence="4 7" key="2">
    <citation type="journal article" date="2020" name="Front. Plant Sci.">
        <title>Isolation of Rhizosphere Bacteria That Improve Quality and Water Stress Tolerance in Greenhouse Ornamentals.</title>
        <authorList>
            <person name="Nordstedt N.P."/>
            <person name="Jones M.L."/>
        </authorList>
    </citation>
    <scope>NUCLEOTIDE SEQUENCE [LARGE SCALE GENOMIC DNA]</scope>
    <source>
        <strain evidence="4 7">C6C2</strain>
    </source>
</reference>
<dbReference type="RefSeq" id="WP_079215088.1">
    <property type="nucleotide sequence ID" value="NZ_CP018845.1"/>
</dbReference>
<dbReference type="PROSITE" id="PS50977">
    <property type="entry name" value="HTH_TETR_2"/>
    <property type="match status" value="1"/>
</dbReference>
<evidence type="ECO:0000313" key="7">
    <source>
        <dbReference type="Proteomes" id="UP000536746"/>
    </source>
</evidence>
<reference evidence="5 6" key="1">
    <citation type="submission" date="2017-06" db="EMBL/GenBank/DDBJ databases">
        <title>Herbaspirillum phytohormonus sp. nov., isolated from the root nodule of Robinia pseudoacacia in lead-zinc mine.</title>
        <authorList>
            <person name="Fan M."/>
            <person name="Lin Y."/>
        </authorList>
    </citation>
    <scope>NUCLEOTIDE SEQUENCE [LARGE SCALE GENOMIC DNA]</scope>
    <source>
        <strain evidence="5 6">HZ10</strain>
    </source>
</reference>
<dbReference type="Gene3D" id="1.10.357.10">
    <property type="entry name" value="Tetracycline Repressor, domain 2"/>
    <property type="match status" value="1"/>
</dbReference>
<dbReference type="EMBL" id="NJGU01000001">
    <property type="protein sequence ID" value="OWY30767.1"/>
    <property type="molecule type" value="Genomic_DNA"/>
</dbReference>
<feature type="DNA-binding region" description="H-T-H motif" evidence="2">
    <location>
        <begin position="29"/>
        <end position="48"/>
    </location>
</feature>
<evidence type="ECO:0000313" key="5">
    <source>
        <dbReference type="EMBL" id="OWY30767.1"/>
    </source>
</evidence>
<dbReference type="Proteomes" id="UP000536746">
    <property type="component" value="Unassembled WGS sequence"/>
</dbReference>
<dbReference type="Pfam" id="PF00440">
    <property type="entry name" value="TetR_N"/>
    <property type="match status" value="1"/>
</dbReference>
<evidence type="ECO:0000256" key="2">
    <source>
        <dbReference type="PROSITE-ProRule" id="PRU00335"/>
    </source>
</evidence>
<dbReference type="PANTHER" id="PTHR30055:SF222">
    <property type="entry name" value="REGULATORY PROTEIN"/>
    <property type="match status" value="1"/>
</dbReference>
<dbReference type="InterPro" id="IPR050109">
    <property type="entry name" value="HTH-type_TetR-like_transc_reg"/>
</dbReference>
<dbReference type="Proteomes" id="UP000197596">
    <property type="component" value="Unassembled WGS sequence"/>
</dbReference>
<sequence length="190" mass="20716">MARPRSEDKRNAILAAAVKVMAELGAGAPTSKIAREAGIAEGTLFTYFATKDELLNQLYLEVKATLHEAMMQGFPHGASLRERVRHVWHAYVHWGALDVARRRVMQQLSVSAAVLPATRAKGAEAFCAVSEMIAESVSNGMLRDQSPDFAGAIMSSLADMTIDFMLAHPDREETYCEAGFVAFWNAIGGK</sequence>
<feature type="domain" description="HTH tetR-type" evidence="3">
    <location>
        <begin position="7"/>
        <end position="66"/>
    </location>
</feature>
<evidence type="ECO:0000259" key="3">
    <source>
        <dbReference type="PROSITE" id="PS50977"/>
    </source>
</evidence>
<dbReference type="EMBL" id="JABFMT010000001">
    <property type="protein sequence ID" value="NUU00005.1"/>
    <property type="molecule type" value="Genomic_DNA"/>
</dbReference>
<dbReference type="PRINTS" id="PR00455">
    <property type="entry name" value="HTHTETR"/>
</dbReference>
<dbReference type="InterPro" id="IPR009057">
    <property type="entry name" value="Homeodomain-like_sf"/>
</dbReference>
<dbReference type="OrthoDB" id="9816320at2"/>
<organism evidence="5 6">
    <name type="scientific">Herbaspirillum robiniae</name>
    <dbReference type="NCBI Taxonomy" id="2014887"/>
    <lineage>
        <taxon>Bacteria</taxon>
        <taxon>Pseudomonadati</taxon>
        <taxon>Pseudomonadota</taxon>
        <taxon>Betaproteobacteria</taxon>
        <taxon>Burkholderiales</taxon>
        <taxon>Oxalobacteraceae</taxon>
        <taxon>Herbaspirillum</taxon>
    </lineage>
</organism>
<dbReference type="PANTHER" id="PTHR30055">
    <property type="entry name" value="HTH-TYPE TRANSCRIPTIONAL REGULATOR RUTR"/>
    <property type="match status" value="1"/>
</dbReference>
<accession>A0A246WUP5</accession>
<evidence type="ECO:0000313" key="6">
    <source>
        <dbReference type="Proteomes" id="UP000197596"/>
    </source>
</evidence>